<dbReference type="Pfam" id="PF01583">
    <property type="entry name" value="APS_kinase"/>
    <property type="match status" value="1"/>
</dbReference>
<sequence length="68" mass="7731">MAICEERDVKGLYQLARQNKIKAFTGISAPFVSPLHANLVLDSSPEYPYQSITRLYNRVISLIKADEF</sequence>
<name>A0A5B8WCB3_9SPHI</name>
<keyword evidence="1 3" id="KW-0808">Transferase</keyword>
<dbReference type="Gene3D" id="3.40.50.300">
    <property type="entry name" value="P-loop containing nucleotide triphosphate hydrolases"/>
    <property type="match status" value="1"/>
</dbReference>
<accession>A0A5B8WCB3</accession>
<keyword evidence="3" id="KW-0418">Kinase</keyword>
<protein>
    <submittedName>
        <fullName evidence="3">Adenylyl-sulfate kinase</fullName>
        <ecNumber evidence="3">2.7.1.25</ecNumber>
    </submittedName>
</protein>
<dbReference type="OrthoDB" id="9804504at2"/>
<dbReference type="Proteomes" id="UP000321362">
    <property type="component" value="Chromosome"/>
</dbReference>
<dbReference type="GO" id="GO:0004020">
    <property type="term" value="F:adenylylsulfate kinase activity"/>
    <property type="evidence" value="ECO:0007669"/>
    <property type="project" value="UniProtKB-EC"/>
</dbReference>
<dbReference type="AlphaFoldDB" id="A0A5B8WCB3"/>
<evidence type="ECO:0000259" key="2">
    <source>
        <dbReference type="Pfam" id="PF01583"/>
    </source>
</evidence>
<evidence type="ECO:0000313" key="4">
    <source>
        <dbReference type="Proteomes" id="UP000321362"/>
    </source>
</evidence>
<keyword evidence="4" id="KW-1185">Reference proteome</keyword>
<gene>
    <name evidence="3" type="ORF">FSB76_04275</name>
</gene>
<dbReference type="InterPro" id="IPR059117">
    <property type="entry name" value="APS_kinase_dom"/>
</dbReference>
<dbReference type="EC" id="2.7.1.25" evidence="3"/>
<feature type="domain" description="APS kinase" evidence="2">
    <location>
        <begin position="2"/>
        <end position="42"/>
    </location>
</feature>
<evidence type="ECO:0000313" key="3">
    <source>
        <dbReference type="EMBL" id="QEC80395.1"/>
    </source>
</evidence>
<dbReference type="InterPro" id="IPR027417">
    <property type="entry name" value="P-loop_NTPase"/>
</dbReference>
<dbReference type="EMBL" id="CP042437">
    <property type="protein sequence ID" value="QEC80395.1"/>
    <property type="molecule type" value="Genomic_DNA"/>
</dbReference>
<reference evidence="3 4" key="1">
    <citation type="journal article" date="2013" name="J. Microbiol.">
        <title>Mucilaginibacter ginsenosidivorax sp. nov., with ginsenoside converting activity isolated from sediment.</title>
        <authorList>
            <person name="Kim J.K."/>
            <person name="Choi T.E."/>
            <person name="Liu Q.M."/>
            <person name="Park H.Y."/>
            <person name="Yi T.H."/>
            <person name="Yoon M.H."/>
            <person name="Kim S.C."/>
            <person name="Im W.T."/>
        </authorList>
    </citation>
    <scope>NUCLEOTIDE SEQUENCE [LARGE SCALE GENOMIC DNA]</scope>
    <source>
        <strain evidence="3 4">KHI28</strain>
    </source>
</reference>
<organism evidence="3 4">
    <name type="scientific">Mucilaginibacter ginsenosidivorax</name>
    <dbReference type="NCBI Taxonomy" id="862126"/>
    <lineage>
        <taxon>Bacteria</taxon>
        <taxon>Pseudomonadati</taxon>
        <taxon>Bacteroidota</taxon>
        <taxon>Sphingobacteriia</taxon>
        <taxon>Sphingobacteriales</taxon>
        <taxon>Sphingobacteriaceae</taxon>
        <taxon>Mucilaginibacter</taxon>
    </lineage>
</organism>
<dbReference type="KEGG" id="mgk:FSB76_04275"/>
<evidence type="ECO:0000256" key="1">
    <source>
        <dbReference type="ARBA" id="ARBA00022679"/>
    </source>
</evidence>
<proteinExistence type="predicted"/>